<keyword evidence="5 8" id="KW-0472">Membrane</keyword>
<protein>
    <recommendedName>
        <fullName evidence="8">ATP synthase subunit delta</fullName>
    </recommendedName>
    <alternativeName>
        <fullName evidence="8">ATP synthase F(1) sector subunit delta</fullName>
    </alternativeName>
    <alternativeName>
        <fullName evidence="8">F-type ATPase subunit delta</fullName>
        <shortName evidence="8">F-ATPase subunit delta</shortName>
    </alternativeName>
</protein>
<comment type="function">
    <text evidence="8">This protein is part of the stalk that links CF(0) to CF(1). It either transmits conformational changes from CF(0) to CF(1) or is implicated in proton conduction.</text>
</comment>
<evidence type="ECO:0000256" key="3">
    <source>
        <dbReference type="ARBA" id="ARBA00022781"/>
    </source>
</evidence>
<keyword evidence="10" id="KW-1185">Reference proteome</keyword>
<comment type="subcellular location">
    <subcellularLocation>
        <location evidence="8">Cell membrane</location>
        <topology evidence="8">Peripheral membrane protein</topology>
    </subcellularLocation>
    <subcellularLocation>
        <location evidence="1">Membrane</location>
    </subcellularLocation>
</comment>
<dbReference type="InterPro" id="IPR000711">
    <property type="entry name" value="ATPase_OSCP/dsu"/>
</dbReference>
<evidence type="ECO:0000256" key="7">
    <source>
        <dbReference type="ARBA" id="ARBA00023310"/>
    </source>
</evidence>
<reference evidence="9 10" key="1">
    <citation type="journal article" date="2022" name="Environ. Microbiol. Rep.">
        <title>Eco-phylogenetic analyses reveal divergent evolution of vitamin B12 metabolism in the marine bacterial family 'Psychromonadaceae'.</title>
        <authorList>
            <person name="Jin X."/>
            <person name="Yang Y."/>
            <person name="Cao H."/>
            <person name="Gao B."/>
            <person name="Zhao Z."/>
        </authorList>
    </citation>
    <scope>NUCLEOTIDE SEQUENCE [LARGE SCALE GENOMIC DNA]</scope>
    <source>
        <strain evidence="9 10">MKS20</strain>
    </source>
</reference>
<sequence>MSELTTIARPYAKAAFDFAVEKGNTETWAEMLFFAAQVAQNESVAQLLKGDRAGAELTEMFLTVCEGQLDENGQNLIKVMAENGRLSVLPLVSELYLGLVAEFKQEVEAKVVSATELTKGQEADIIASLEKRLARKVKLNCSVDKSLIAGLVITAGDLVIDGSVRGKIDRLADSLQS</sequence>
<keyword evidence="3 8" id="KW-0375">Hydrogen ion transport</keyword>
<evidence type="ECO:0000256" key="4">
    <source>
        <dbReference type="ARBA" id="ARBA00023065"/>
    </source>
</evidence>
<keyword evidence="8" id="KW-1003">Cell membrane</keyword>
<keyword evidence="6 8" id="KW-0139">CF(1)</keyword>
<dbReference type="SUPFAM" id="SSF47928">
    <property type="entry name" value="N-terminal domain of the delta subunit of the F1F0-ATP synthase"/>
    <property type="match status" value="1"/>
</dbReference>
<name>A0ABS8WFZ5_9GAMM</name>
<comment type="similarity">
    <text evidence="8">Belongs to the ATPase delta chain family.</text>
</comment>
<proteinExistence type="inferred from homology"/>
<evidence type="ECO:0000256" key="1">
    <source>
        <dbReference type="ARBA" id="ARBA00004370"/>
    </source>
</evidence>
<keyword evidence="4 8" id="KW-0406">Ion transport</keyword>
<comment type="function">
    <text evidence="8">F(1)F(0) ATP synthase produces ATP from ADP in the presence of a proton or sodium gradient. F-type ATPases consist of two structural domains, F(1) containing the extramembraneous catalytic core and F(0) containing the membrane proton channel, linked together by a central stalk and a peripheral stalk. During catalysis, ATP synthesis in the catalytic domain of F(1) is coupled via a rotary mechanism of the central stalk subunits to proton translocation.</text>
</comment>
<dbReference type="NCBIfam" id="NF004404">
    <property type="entry name" value="PRK05758.2-5"/>
    <property type="match status" value="1"/>
</dbReference>
<dbReference type="Gene3D" id="1.10.520.20">
    <property type="entry name" value="N-terminal domain of the delta subunit of the F1F0-ATP synthase"/>
    <property type="match status" value="1"/>
</dbReference>
<dbReference type="NCBIfam" id="NF004402">
    <property type="entry name" value="PRK05758.2-2"/>
    <property type="match status" value="1"/>
</dbReference>
<gene>
    <name evidence="8 9" type="primary">atpH</name>
    <name evidence="9" type="ORF">K6Y31_21085</name>
</gene>
<dbReference type="NCBIfam" id="TIGR01145">
    <property type="entry name" value="ATP_synt_delta"/>
    <property type="match status" value="1"/>
</dbReference>
<evidence type="ECO:0000256" key="2">
    <source>
        <dbReference type="ARBA" id="ARBA00022448"/>
    </source>
</evidence>
<evidence type="ECO:0000313" key="9">
    <source>
        <dbReference type="EMBL" id="MCE2597272.1"/>
    </source>
</evidence>
<keyword evidence="2 8" id="KW-0813">Transport</keyword>
<dbReference type="RefSeq" id="WP_233055025.1">
    <property type="nucleotide sequence ID" value="NZ_JAIMJA010000038.1"/>
</dbReference>
<dbReference type="InterPro" id="IPR026015">
    <property type="entry name" value="ATP_synth_OSCP/delta_N_sf"/>
</dbReference>
<dbReference type="EMBL" id="JAIMJA010000038">
    <property type="protein sequence ID" value="MCE2597272.1"/>
    <property type="molecule type" value="Genomic_DNA"/>
</dbReference>
<keyword evidence="7 8" id="KW-0066">ATP synthesis</keyword>
<accession>A0ABS8WFZ5</accession>
<dbReference type="Proteomes" id="UP001201273">
    <property type="component" value="Unassembled WGS sequence"/>
</dbReference>
<evidence type="ECO:0000256" key="6">
    <source>
        <dbReference type="ARBA" id="ARBA00023196"/>
    </source>
</evidence>
<organism evidence="9 10">
    <name type="scientific">Motilimonas cestriensis</name>
    <dbReference type="NCBI Taxonomy" id="2742685"/>
    <lineage>
        <taxon>Bacteria</taxon>
        <taxon>Pseudomonadati</taxon>
        <taxon>Pseudomonadota</taxon>
        <taxon>Gammaproteobacteria</taxon>
        <taxon>Alteromonadales</taxon>
        <taxon>Alteromonadales genera incertae sedis</taxon>
        <taxon>Motilimonas</taxon>
    </lineage>
</organism>
<dbReference type="Pfam" id="PF00213">
    <property type="entry name" value="OSCP"/>
    <property type="match status" value="1"/>
</dbReference>
<dbReference type="HAMAP" id="MF_01416">
    <property type="entry name" value="ATP_synth_delta_bact"/>
    <property type="match status" value="1"/>
</dbReference>
<comment type="caution">
    <text evidence="9">The sequence shown here is derived from an EMBL/GenBank/DDBJ whole genome shotgun (WGS) entry which is preliminary data.</text>
</comment>
<evidence type="ECO:0000256" key="5">
    <source>
        <dbReference type="ARBA" id="ARBA00023136"/>
    </source>
</evidence>
<evidence type="ECO:0000256" key="8">
    <source>
        <dbReference type="HAMAP-Rule" id="MF_01416"/>
    </source>
</evidence>
<evidence type="ECO:0000313" key="10">
    <source>
        <dbReference type="Proteomes" id="UP001201273"/>
    </source>
</evidence>
<dbReference type="PANTHER" id="PTHR11910">
    <property type="entry name" value="ATP SYNTHASE DELTA CHAIN"/>
    <property type="match status" value="1"/>
</dbReference>
<dbReference type="PRINTS" id="PR00125">
    <property type="entry name" value="ATPASEDELTA"/>
</dbReference>